<reference evidence="7" key="2">
    <citation type="submission" date="2012-08" db="EMBL/GenBank/DDBJ databases">
        <title>Finished genome of Desulfosporosinus meridiei DSM 13257.</title>
        <authorList>
            <person name="Huntemann M."/>
            <person name="Wei C.-L."/>
            <person name="Han J."/>
            <person name="Detter J.C."/>
            <person name="Han C."/>
            <person name="Davenport K."/>
            <person name="Daligault H."/>
            <person name="Erkkila T."/>
            <person name="Gu W."/>
            <person name="Munk A.C.C."/>
            <person name="Teshima H."/>
            <person name="Xu Y."/>
            <person name="Chain P."/>
            <person name="Tapia R."/>
            <person name="Chen A."/>
            <person name="Krypides N."/>
            <person name="Mavromatis K."/>
            <person name="Markowitz V."/>
            <person name="Szeto E."/>
            <person name="Ivanova N."/>
            <person name="Mikhailova N."/>
            <person name="Ovchinnikova G."/>
            <person name="Pagani I."/>
            <person name="Pati A."/>
            <person name="Goodwin L."/>
            <person name="Peters L."/>
            <person name="Pitluck S."/>
            <person name="Woyke T."/>
            <person name="Pester M."/>
            <person name="Spring S."/>
            <person name="Ollivier B."/>
            <person name="Rattei T."/>
            <person name="Klenk H.-P."/>
            <person name="Wagner M."/>
            <person name="Loy A."/>
        </authorList>
    </citation>
    <scope>NUCLEOTIDE SEQUENCE [LARGE SCALE GENOMIC DNA]</scope>
    <source>
        <strain evidence="7">ATCC BAA-275 / DSM 13257 / NCIMB 13706 / S10</strain>
    </source>
</reference>
<dbReference type="STRING" id="768704.Desmer_0979"/>
<dbReference type="PANTHER" id="PTHR30093">
    <property type="entry name" value="GENERAL SECRETION PATHWAY PROTEIN G"/>
    <property type="match status" value="1"/>
</dbReference>
<gene>
    <name evidence="6" type="ordered locus">Desmer_0979</name>
</gene>
<evidence type="ECO:0000256" key="2">
    <source>
        <dbReference type="ARBA" id="ARBA00022481"/>
    </source>
</evidence>
<dbReference type="PRINTS" id="PR00885">
    <property type="entry name" value="BCTERIALGSPH"/>
</dbReference>
<evidence type="ECO:0000313" key="7">
    <source>
        <dbReference type="Proteomes" id="UP000005262"/>
    </source>
</evidence>
<dbReference type="GO" id="GO:0015628">
    <property type="term" value="P:protein secretion by the type II secretion system"/>
    <property type="evidence" value="ECO:0007669"/>
    <property type="project" value="InterPro"/>
</dbReference>
<dbReference type="KEGG" id="dmi:Desmer_0979"/>
<evidence type="ECO:0000256" key="5">
    <source>
        <dbReference type="ARBA" id="ARBA00023136"/>
    </source>
</evidence>
<accession>J7IV64</accession>
<keyword evidence="2" id="KW-0488">Methylation</keyword>
<dbReference type="SUPFAM" id="SSF54523">
    <property type="entry name" value="Pili subunits"/>
    <property type="match status" value="1"/>
</dbReference>
<dbReference type="Pfam" id="PF07963">
    <property type="entry name" value="N_methyl"/>
    <property type="match status" value="1"/>
</dbReference>
<keyword evidence="7" id="KW-1185">Reference proteome</keyword>
<dbReference type="OrthoDB" id="1798992at2"/>
<sequence length="119" mass="13176">MPNNKGFTLIEMMIVIVIIGILASAAYPTLSGAANISNENERAIHEEVINKALIECYALTGTYPNQGVHDTSKSNLTLSELSKLEEQTGIHMNTSKYEYTYVLNDNGIYDVNKLHVDLN</sequence>
<dbReference type="PANTHER" id="PTHR30093:SF44">
    <property type="entry name" value="TYPE II SECRETION SYSTEM CORE PROTEIN G"/>
    <property type="match status" value="1"/>
</dbReference>
<evidence type="ECO:0000256" key="4">
    <source>
        <dbReference type="ARBA" id="ARBA00022989"/>
    </source>
</evidence>
<dbReference type="GO" id="GO:0016020">
    <property type="term" value="C:membrane"/>
    <property type="evidence" value="ECO:0007669"/>
    <property type="project" value="UniProtKB-SubCell"/>
</dbReference>
<dbReference type="InterPro" id="IPR012902">
    <property type="entry name" value="N_methyl_site"/>
</dbReference>
<dbReference type="Gene3D" id="3.30.700.10">
    <property type="entry name" value="Glycoprotein, Type 4 Pilin"/>
    <property type="match status" value="1"/>
</dbReference>
<dbReference type="InterPro" id="IPR002416">
    <property type="entry name" value="T2SS_protein-GspH"/>
</dbReference>
<organism evidence="6 7">
    <name type="scientific">Desulfosporosinus meridiei (strain ATCC BAA-275 / DSM 13257 / KCTC 12902 / NCIMB 13706 / S10)</name>
    <dbReference type="NCBI Taxonomy" id="768704"/>
    <lineage>
        <taxon>Bacteria</taxon>
        <taxon>Bacillati</taxon>
        <taxon>Bacillota</taxon>
        <taxon>Clostridia</taxon>
        <taxon>Eubacteriales</taxon>
        <taxon>Desulfitobacteriaceae</taxon>
        <taxon>Desulfosporosinus</taxon>
    </lineage>
</organism>
<evidence type="ECO:0000313" key="6">
    <source>
        <dbReference type="EMBL" id="AFQ43003.1"/>
    </source>
</evidence>
<evidence type="ECO:0000256" key="1">
    <source>
        <dbReference type="ARBA" id="ARBA00004167"/>
    </source>
</evidence>
<dbReference type="EMBL" id="CP003629">
    <property type="protein sequence ID" value="AFQ43003.1"/>
    <property type="molecule type" value="Genomic_DNA"/>
</dbReference>
<keyword evidence="3" id="KW-0812">Transmembrane</keyword>
<dbReference type="RefSeq" id="WP_014901923.1">
    <property type="nucleotide sequence ID" value="NC_018515.1"/>
</dbReference>
<evidence type="ECO:0000256" key="3">
    <source>
        <dbReference type="ARBA" id="ARBA00022692"/>
    </source>
</evidence>
<dbReference type="NCBIfam" id="TIGR02532">
    <property type="entry name" value="IV_pilin_GFxxxE"/>
    <property type="match status" value="1"/>
</dbReference>
<dbReference type="PROSITE" id="PS00409">
    <property type="entry name" value="PROKAR_NTER_METHYL"/>
    <property type="match status" value="1"/>
</dbReference>
<dbReference type="HOGENOM" id="CLU_2057591_0_0_9"/>
<dbReference type="InterPro" id="IPR045584">
    <property type="entry name" value="Pilin-like"/>
</dbReference>
<comment type="subcellular location">
    <subcellularLocation>
        <location evidence="1">Membrane</location>
        <topology evidence="1">Single-pass membrane protein</topology>
    </subcellularLocation>
</comment>
<keyword evidence="5" id="KW-0472">Membrane</keyword>
<dbReference type="Proteomes" id="UP000005262">
    <property type="component" value="Chromosome"/>
</dbReference>
<reference evidence="6 7" key="1">
    <citation type="journal article" date="2012" name="J. Bacteriol.">
        <title>Complete genome sequences of Desulfosporosinus orientis DSM765T, Desulfosporosinus youngiae DSM17734T, Desulfosporosinus meridiei DSM13257T, and Desulfosporosinus acidiphilus DSM22704T.</title>
        <authorList>
            <person name="Pester M."/>
            <person name="Brambilla E."/>
            <person name="Alazard D."/>
            <person name="Rattei T."/>
            <person name="Weinmaier T."/>
            <person name="Han J."/>
            <person name="Lucas S."/>
            <person name="Lapidus A."/>
            <person name="Cheng J.F."/>
            <person name="Goodwin L."/>
            <person name="Pitluck S."/>
            <person name="Peters L."/>
            <person name="Ovchinnikova G."/>
            <person name="Teshima H."/>
            <person name="Detter J.C."/>
            <person name="Han C.S."/>
            <person name="Tapia R."/>
            <person name="Land M.L."/>
            <person name="Hauser L."/>
            <person name="Kyrpides N.C."/>
            <person name="Ivanova N.N."/>
            <person name="Pagani I."/>
            <person name="Huntmann M."/>
            <person name="Wei C.L."/>
            <person name="Davenport K.W."/>
            <person name="Daligault H."/>
            <person name="Chain P.S."/>
            <person name="Chen A."/>
            <person name="Mavromatis K."/>
            <person name="Markowitz V."/>
            <person name="Szeto E."/>
            <person name="Mikhailova N."/>
            <person name="Pati A."/>
            <person name="Wagner M."/>
            <person name="Woyke T."/>
            <person name="Ollivier B."/>
            <person name="Klenk H.P."/>
            <person name="Spring S."/>
            <person name="Loy A."/>
        </authorList>
    </citation>
    <scope>NUCLEOTIDE SEQUENCE [LARGE SCALE GENOMIC DNA]</scope>
    <source>
        <strain evidence="7">ATCC BAA-275 / DSM 13257 / NCIMB 13706 / S10</strain>
    </source>
</reference>
<dbReference type="GO" id="GO:0015627">
    <property type="term" value="C:type II protein secretion system complex"/>
    <property type="evidence" value="ECO:0007669"/>
    <property type="project" value="InterPro"/>
</dbReference>
<name>J7IV64_DESMD</name>
<dbReference type="AlphaFoldDB" id="J7IV64"/>
<protein>
    <submittedName>
        <fullName evidence="6">Prepilin-type N-terminal cleavage/methylation domain-containing protein</fullName>
    </submittedName>
</protein>
<keyword evidence="4" id="KW-1133">Transmembrane helix</keyword>
<proteinExistence type="predicted"/>